<dbReference type="Gene3D" id="3.10.105.10">
    <property type="entry name" value="Dipeptide-binding Protein, Domain 3"/>
    <property type="match status" value="1"/>
</dbReference>
<dbReference type="EMBL" id="CP015584">
    <property type="protein sequence ID" value="APT59584.1"/>
    <property type="molecule type" value="Genomic_DNA"/>
</dbReference>
<dbReference type="GO" id="GO:0015833">
    <property type="term" value="P:peptide transport"/>
    <property type="evidence" value="ECO:0007669"/>
    <property type="project" value="TreeGrafter"/>
</dbReference>
<dbReference type="SUPFAM" id="SSF53850">
    <property type="entry name" value="Periplasmic binding protein-like II"/>
    <property type="match status" value="1"/>
</dbReference>
<dbReference type="CDD" id="cd08502">
    <property type="entry name" value="PBP2_NikA_DppA_OppA_like_16"/>
    <property type="match status" value="1"/>
</dbReference>
<dbReference type="Proteomes" id="UP000185494">
    <property type="component" value="Chromosome 2"/>
</dbReference>
<gene>
    <name evidence="6" type="ORF">RGI145_19785</name>
</gene>
<evidence type="ECO:0000259" key="5">
    <source>
        <dbReference type="Pfam" id="PF00496"/>
    </source>
</evidence>
<comment type="subcellular location">
    <subcellularLocation>
        <location evidence="1">Periplasm</location>
    </subcellularLocation>
</comment>
<sequence length="534" mass="58794">MRRRSFLAAGMASLTAPRLAGAQTGGRPSSVLRVIPQADLAVLDPGITTATVTRNHGFMIFDTLYGLNAAGEPVPEMVEGHEVADDGRSWLLRLRNGLRFHDGEPVRASDAVASLRRWARRDPFGKTLMAATDELSAPDDRTIQFRLKRPFPLLTLALAKTTPYTPFIVPARLIPSDPSAPMTEMIGSGPFRFLPADRLPGARVAYARFDGYVPRQGGTASGGEPGLSSGPKQVHFERVEWQVIPDASTALAAIQNGEVDWWERPIPDLLPLVRRDKSLRAEITNRAGTIAFIQFNHLYPPFDNAAIRRLVLSVVDQNEFEQMISGTDPSLRGGKVGIFLPGGPMATGAGLEEMRGRRDFDALKRELAAAGYKGERVVMLVGTDSPVNNAVSEVMGDLLRKMGFNLDYQAMDWGSVVQRRVNQQPPDKGGWNIFGVSADGDYFTDPTVVPAIRANGKDAWIGWPTSARVEELYRDWFLASDQADRQRIARELQVQTLREANWIPVAQVFLPTVLRADVTGVLPGFAKFWNVRRG</sequence>
<dbReference type="PANTHER" id="PTHR30290">
    <property type="entry name" value="PERIPLASMIC BINDING COMPONENT OF ABC TRANSPORTER"/>
    <property type="match status" value="1"/>
</dbReference>
<dbReference type="GO" id="GO:0030288">
    <property type="term" value="C:outer membrane-bounded periplasmic space"/>
    <property type="evidence" value="ECO:0007669"/>
    <property type="project" value="UniProtKB-ARBA"/>
</dbReference>
<dbReference type="KEGG" id="rgi:RGI145_19785"/>
<evidence type="ECO:0000256" key="2">
    <source>
        <dbReference type="ARBA" id="ARBA00005695"/>
    </source>
</evidence>
<feature type="domain" description="Solute-binding protein family 5" evidence="5">
    <location>
        <begin position="72"/>
        <end position="448"/>
    </location>
</feature>
<dbReference type="InterPro" id="IPR000914">
    <property type="entry name" value="SBP_5_dom"/>
</dbReference>
<dbReference type="GO" id="GO:0043190">
    <property type="term" value="C:ATP-binding cassette (ABC) transporter complex"/>
    <property type="evidence" value="ECO:0007669"/>
    <property type="project" value="InterPro"/>
</dbReference>
<keyword evidence="3 4" id="KW-0732">Signal</keyword>
<dbReference type="eggNOG" id="COG0747">
    <property type="taxonomic scope" value="Bacteria"/>
</dbReference>
<evidence type="ECO:0000256" key="3">
    <source>
        <dbReference type="ARBA" id="ARBA00022729"/>
    </source>
</evidence>
<dbReference type="PANTHER" id="PTHR30290:SF38">
    <property type="entry name" value="D,D-DIPEPTIDE-BINDING PERIPLASMIC PROTEIN DDPA-RELATED"/>
    <property type="match status" value="1"/>
</dbReference>
<proteinExistence type="inferred from homology"/>
<dbReference type="InterPro" id="IPR030678">
    <property type="entry name" value="Peptide/Ni-bd"/>
</dbReference>
<comment type="similarity">
    <text evidence="2">Belongs to the bacterial solute-binding protein 5 family.</text>
</comment>
<feature type="chain" id="PRO_5011956304" evidence="4">
    <location>
        <begin position="23"/>
        <end position="534"/>
    </location>
</feature>
<dbReference type="GO" id="GO:1904680">
    <property type="term" value="F:peptide transmembrane transporter activity"/>
    <property type="evidence" value="ECO:0007669"/>
    <property type="project" value="TreeGrafter"/>
</dbReference>
<evidence type="ECO:0000313" key="7">
    <source>
        <dbReference type="Proteomes" id="UP000185494"/>
    </source>
</evidence>
<evidence type="ECO:0000256" key="1">
    <source>
        <dbReference type="ARBA" id="ARBA00004418"/>
    </source>
</evidence>
<evidence type="ECO:0000256" key="4">
    <source>
        <dbReference type="SAM" id="SignalP"/>
    </source>
</evidence>
<name>A0A1L7ALG4_9PROT</name>
<accession>A0A1L7ALG4</accession>
<dbReference type="AlphaFoldDB" id="A0A1L7ALG4"/>
<protein>
    <submittedName>
        <fullName evidence="6">ABC transporter substrate-binding protein</fullName>
    </submittedName>
</protein>
<dbReference type="InterPro" id="IPR039424">
    <property type="entry name" value="SBP_5"/>
</dbReference>
<dbReference type="STRING" id="257708.RGI145_19785"/>
<dbReference type="PIRSF" id="PIRSF002741">
    <property type="entry name" value="MppA"/>
    <property type="match status" value="1"/>
</dbReference>
<reference evidence="6 7" key="1">
    <citation type="submission" date="2016-05" db="EMBL/GenBank/DDBJ databases">
        <title>Complete Genome and Methylome Analysis of Psychrotrophic Bacterial Isolates from Antarctic Lake Untersee.</title>
        <authorList>
            <person name="Fomenkov A."/>
            <person name="Akimov V.N."/>
            <person name="Vasilyeva L.V."/>
            <person name="Andersen D."/>
            <person name="Vincze T."/>
            <person name="Roberts R.J."/>
        </authorList>
    </citation>
    <scope>NUCLEOTIDE SEQUENCE [LARGE SCALE GENOMIC DNA]</scope>
    <source>
        <strain evidence="6 7">U14-5</strain>
    </source>
</reference>
<organism evidence="6 7">
    <name type="scientific">Roseomonas gilardii</name>
    <dbReference type="NCBI Taxonomy" id="257708"/>
    <lineage>
        <taxon>Bacteria</taxon>
        <taxon>Pseudomonadati</taxon>
        <taxon>Pseudomonadota</taxon>
        <taxon>Alphaproteobacteria</taxon>
        <taxon>Acetobacterales</taxon>
        <taxon>Roseomonadaceae</taxon>
        <taxon>Roseomonas</taxon>
    </lineage>
</organism>
<dbReference type="Gene3D" id="3.40.190.10">
    <property type="entry name" value="Periplasmic binding protein-like II"/>
    <property type="match status" value="1"/>
</dbReference>
<dbReference type="RefSeq" id="WP_075800296.1">
    <property type="nucleotide sequence ID" value="NZ_CP015584.1"/>
</dbReference>
<dbReference type="Pfam" id="PF00496">
    <property type="entry name" value="SBP_bac_5"/>
    <property type="match status" value="1"/>
</dbReference>
<evidence type="ECO:0000313" key="6">
    <source>
        <dbReference type="EMBL" id="APT59584.1"/>
    </source>
</evidence>
<feature type="signal peptide" evidence="4">
    <location>
        <begin position="1"/>
        <end position="22"/>
    </location>
</feature>